<evidence type="ECO:0000313" key="2">
    <source>
        <dbReference type="Proteomes" id="UP001152607"/>
    </source>
</evidence>
<dbReference type="AlphaFoldDB" id="A0A9W4UGF4"/>
<dbReference type="Proteomes" id="UP001152607">
    <property type="component" value="Unassembled WGS sequence"/>
</dbReference>
<reference evidence="1" key="1">
    <citation type="submission" date="2023-01" db="EMBL/GenBank/DDBJ databases">
        <authorList>
            <person name="Van Ghelder C."/>
            <person name="Rancurel C."/>
        </authorList>
    </citation>
    <scope>NUCLEOTIDE SEQUENCE</scope>
    <source>
        <strain evidence="1">CNCM I-4278</strain>
    </source>
</reference>
<accession>A0A9W4UGF4</accession>
<proteinExistence type="predicted"/>
<keyword evidence="2" id="KW-1185">Reference proteome</keyword>
<gene>
    <name evidence="1" type="ORF">PDIGIT_LOCUS8583</name>
</gene>
<name>A0A9W4UGF4_9PLEO</name>
<sequence length="53" mass="6061">MRTVKQIQWFKSCSSLSQSLFCEMSTSRQKPPPSSKGLCIPKVDHWMIGGQKF</sequence>
<comment type="caution">
    <text evidence="1">The sequence shown here is derived from an EMBL/GenBank/DDBJ whole genome shotgun (WGS) entry which is preliminary data.</text>
</comment>
<evidence type="ECO:0000313" key="1">
    <source>
        <dbReference type="EMBL" id="CAI6335500.1"/>
    </source>
</evidence>
<protein>
    <submittedName>
        <fullName evidence="1">Uncharacterized protein</fullName>
    </submittedName>
</protein>
<organism evidence="1 2">
    <name type="scientific">Periconia digitata</name>
    <dbReference type="NCBI Taxonomy" id="1303443"/>
    <lineage>
        <taxon>Eukaryota</taxon>
        <taxon>Fungi</taxon>
        <taxon>Dikarya</taxon>
        <taxon>Ascomycota</taxon>
        <taxon>Pezizomycotina</taxon>
        <taxon>Dothideomycetes</taxon>
        <taxon>Pleosporomycetidae</taxon>
        <taxon>Pleosporales</taxon>
        <taxon>Massarineae</taxon>
        <taxon>Periconiaceae</taxon>
        <taxon>Periconia</taxon>
    </lineage>
</organism>
<dbReference type="EMBL" id="CAOQHR010000005">
    <property type="protein sequence ID" value="CAI6335500.1"/>
    <property type="molecule type" value="Genomic_DNA"/>
</dbReference>